<evidence type="ECO:0000313" key="3">
    <source>
        <dbReference type="Proteomes" id="UP000825381"/>
    </source>
</evidence>
<accession>A0ABX8V6A4</accession>
<gene>
    <name evidence="2" type="ORF">K1I41_12245</name>
</gene>
<sequence length="72" mass="7426">MDFFGEAFNNAGSGVTTYTSNDSGGFSQVGHISDQELIERGAIQGHDDLSGGGGGKKKKGNVSDMLMANNSI</sequence>
<dbReference type="EMBL" id="CP080429">
    <property type="protein sequence ID" value="QYJ68277.1"/>
    <property type="molecule type" value="Genomic_DNA"/>
</dbReference>
<proteinExistence type="predicted"/>
<protein>
    <submittedName>
        <fullName evidence="2">Uncharacterized protein</fullName>
    </submittedName>
</protein>
<dbReference type="Proteomes" id="UP000825381">
    <property type="component" value="Chromosome"/>
</dbReference>
<organism evidence="2 3">
    <name type="scientific">Flavobacterium litorale</name>
    <dbReference type="NCBI Taxonomy" id="2856519"/>
    <lineage>
        <taxon>Bacteria</taxon>
        <taxon>Pseudomonadati</taxon>
        <taxon>Bacteroidota</taxon>
        <taxon>Flavobacteriia</taxon>
        <taxon>Flavobacteriales</taxon>
        <taxon>Flavobacteriaceae</taxon>
        <taxon>Flavobacterium</taxon>
    </lineage>
</organism>
<dbReference type="RefSeq" id="WP_220640620.1">
    <property type="nucleotide sequence ID" value="NZ_CP080429.1"/>
</dbReference>
<feature type="compositionally biased region" description="Basic and acidic residues" evidence="1">
    <location>
        <begin position="37"/>
        <end position="49"/>
    </location>
</feature>
<evidence type="ECO:0000256" key="1">
    <source>
        <dbReference type="SAM" id="MobiDB-lite"/>
    </source>
</evidence>
<evidence type="ECO:0000313" key="2">
    <source>
        <dbReference type="EMBL" id="QYJ68277.1"/>
    </source>
</evidence>
<feature type="region of interest" description="Disordered" evidence="1">
    <location>
        <begin position="37"/>
        <end position="72"/>
    </location>
</feature>
<reference evidence="2 3" key="1">
    <citation type="submission" date="2021-07" db="EMBL/GenBank/DDBJ databases">
        <title>Flavobacterium WSW3-B6 sp.nov, isolated from seaweed.</title>
        <authorList>
            <person name="Muhammad N."/>
            <person name="Ho H."/>
            <person name="Lee Y.-J."/>
            <person name="Nguyen T."/>
            <person name="Ho J."/>
            <person name="Kim S.-G."/>
        </authorList>
    </citation>
    <scope>NUCLEOTIDE SEQUENCE [LARGE SCALE GENOMIC DNA]</scope>
    <source>
        <strain evidence="2 3">WSW3-B6</strain>
    </source>
</reference>
<keyword evidence="3" id="KW-1185">Reference proteome</keyword>
<name>A0ABX8V6A4_9FLAO</name>